<feature type="domain" description="Calcineurin-like phosphoesterase" evidence="1">
    <location>
        <begin position="23"/>
        <end position="151"/>
    </location>
</feature>
<dbReference type="EMBL" id="AJWY01008632">
    <property type="protein sequence ID" value="EKC60669.1"/>
    <property type="molecule type" value="Genomic_DNA"/>
</dbReference>
<evidence type="ECO:0000313" key="2">
    <source>
        <dbReference type="EMBL" id="EKC60669.1"/>
    </source>
</evidence>
<dbReference type="Gene3D" id="3.60.21.10">
    <property type="match status" value="1"/>
</dbReference>
<gene>
    <name evidence="2" type="ORF">LEA_12748</name>
</gene>
<feature type="non-terminal residue" evidence="2">
    <location>
        <position position="354"/>
    </location>
</feature>
<sequence length="354" mass="39796">MKRILFLLLIGLLGVQLLYARQLRFVFVSDLHYGLERKFRGREVTANEVNHAMAETVRTLPTVCFPADGGLGAGETIGPLDFVVCGGDIANRMEHGVQPAAESWREFAEEWFQPGMPELWMLPGNHDISNAIGYPKPLTPARDATSAAEIFNAAMHPAEPRTAGTFDYTTDRVVASFACEGIRFAFVGIWPDSRARGQLGRILDADPQMSCILFTHMPPEAEAQRFTNPFGRHTINRTDGFENLICDTCSVDAKGRPEREYRDLADFLREHSSIRAWFHGHTNYNEFYTWQGPDGDLALPVFRVDSPMKGEYSEEDETMLSFQIVCLDTESGAMTVREYRWNNPDASWGDAVSQ</sequence>
<organism evidence="2">
    <name type="scientific">human gut metagenome</name>
    <dbReference type="NCBI Taxonomy" id="408170"/>
    <lineage>
        <taxon>unclassified sequences</taxon>
        <taxon>metagenomes</taxon>
        <taxon>organismal metagenomes</taxon>
    </lineage>
</organism>
<dbReference type="InterPro" id="IPR029052">
    <property type="entry name" value="Metallo-depent_PP-like"/>
</dbReference>
<proteinExistence type="predicted"/>
<dbReference type="GO" id="GO:0016787">
    <property type="term" value="F:hydrolase activity"/>
    <property type="evidence" value="ECO:0007669"/>
    <property type="project" value="InterPro"/>
</dbReference>
<comment type="caution">
    <text evidence="2">The sequence shown here is derived from an EMBL/GenBank/DDBJ whole genome shotgun (WGS) entry which is preliminary data.</text>
</comment>
<dbReference type="CDD" id="cd00838">
    <property type="entry name" value="MPP_superfamily"/>
    <property type="match status" value="1"/>
</dbReference>
<name>K1SZ74_9ZZZZ</name>
<evidence type="ECO:0000259" key="1">
    <source>
        <dbReference type="Pfam" id="PF00149"/>
    </source>
</evidence>
<reference evidence="2" key="1">
    <citation type="journal article" date="2013" name="Environ. Microbiol.">
        <title>Microbiota from the distal guts of lean and obese adolescents exhibit partial functional redundancy besides clear differences in community structure.</title>
        <authorList>
            <person name="Ferrer M."/>
            <person name="Ruiz A."/>
            <person name="Lanza F."/>
            <person name="Haange S.B."/>
            <person name="Oberbach A."/>
            <person name="Till H."/>
            <person name="Bargiela R."/>
            <person name="Campoy C."/>
            <person name="Segura M.T."/>
            <person name="Richter M."/>
            <person name="von Bergen M."/>
            <person name="Seifert J."/>
            <person name="Suarez A."/>
        </authorList>
    </citation>
    <scope>NUCLEOTIDE SEQUENCE</scope>
</reference>
<dbReference type="Pfam" id="PF00149">
    <property type="entry name" value="Metallophos"/>
    <property type="match status" value="1"/>
</dbReference>
<dbReference type="AlphaFoldDB" id="K1SZ74"/>
<dbReference type="SUPFAM" id="SSF56300">
    <property type="entry name" value="Metallo-dependent phosphatases"/>
    <property type="match status" value="1"/>
</dbReference>
<protein>
    <submittedName>
        <fullName evidence="2">Metallophosphoesterase</fullName>
    </submittedName>
</protein>
<dbReference type="InterPro" id="IPR004843">
    <property type="entry name" value="Calcineurin-like_PHP"/>
</dbReference>
<accession>K1SZ74</accession>